<dbReference type="InterPro" id="IPR036937">
    <property type="entry name" value="Adhesion_dom_fimbrial_sf"/>
</dbReference>
<dbReference type="Pfam" id="PF00419">
    <property type="entry name" value="Fimbrial"/>
    <property type="match status" value="1"/>
</dbReference>
<keyword evidence="7" id="KW-1185">Reference proteome</keyword>
<evidence type="ECO:0000313" key="6">
    <source>
        <dbReference type="EMBL" id="QIR26285.1"/>
    </source>
</evidence>
<dbReference type="InterPro" id="IPR000259">
    <property type="entry name" value="Adhesion_dom_fimbrial"/>
</dbReference>
<evidence type="ECO:0000256" key="1">
    <source>
        <dbReference type="ARBA" id="ARBA00004561"/>
    </source>
</evidence>
<name>A0A6G9RJ38_9ENTR</name>
<feature type="chain" id="PRO_5026196359" evidence="4">
    <location>
        <begin position="26"/>
        <end position="368"/>
    </location>
</feature>
<keyword evidence="3" id="KW-0281">Fimbrium</keyword>
<dbReference type="KEGG" id="kgn:GY169_05440"/>
<feature type="signal peptide" evidence="4">
    <location>
        <begin position="1"/>
        <end position="25"/>
    </location>
</feature>
<dbReference type="InterPro" id="IPR008966">
    <property type="entry name" value="Adhesion_dom_sf"/>
</dbReference>
<proteinExistence type="inferred from homology"/>
<dbReference type="PANTHER" id="PTHR33420:SF14">
    <property type="entry name" value="TYPE 1 FIMBRIN D-MANNOSE SPECIFIC ADHESIN"/>
    <property type="match status" value="1"/>
</dbReference>
<keyword evidence="4" id="KW-0732">Signal</keyword>
<evidence type="ECO:0000256" key="2">
    <source>
        <dbReference type="ARBA" id="ARBA00006671"/>
    </source>
</evidence>
<dbReference type="PANTHER" id="PTHR33420">
    <property type="entry name" value="FIMBRIAL SUBUNIT ELFA-RELATED"/>
    <property type="match status" value="1"/>
</dbReference>
<gene>
    <name evidence="6" type="ORF">GY169_05440</name>
</gene>
<dbReference type="Gene3D" id="2.60.40.1090">
    <property type="entry name" value="Fimbrial-type adhesion domain"/>
    <property type="match status" value="1"/>
</dbReference>
<dbReference type="RefSeq" id="WP_167575181.1">
    <property type="nucleotide sequence ID" value="NZ_CP050321.1"/>
</dbReference>
<dbReference type="Proteomes" id="UP000503580">
    <property type="component" value="Chromosome"/>
</dbReference>
<evidence type="ECO:0000313" key="7">
    <source>
        <dbReference type="Proteomes" id="UP000503580"/>
    </source>
</evidence>
<dbReference type="GO" id="GO:0043709">
    <property type="term" value="P:cell adhesion involved in single-species biofilm formation"/>
    <property type="evidence" value="ECO:0007669"/>
    <property type="project" value="TreeGrafter"/>
</dbReference>
<dbReference type="GO" id="GO:0009289">
    <property type="term" value="C:pilus"/>
    <property type="evidence" value="ECO:0007669"/>
    <property type="project" value="UniProtKB-SubCell"/>
</dbReference>
<organism evidence="6 7">
    <name type="scientific">Kluyvera genomosp. 3</name>
    <dbReference type="NCBI Taxonomy" id="2774055"/>
    <lineage>
        <taxon>Bacteria</taxon>
        <taxon>Pseudomonadati</taxon>
        <taxon>Pseudomonadota</taxon>
        <taxon>Gammaproteobacteria</taxon>
        <taxon>Enterobacterales</taxon>
        <taxon>Enterobacteriaceae</taxon>
        <taxon>Kluyvera</taxon>
    </lineage>
</organism>
<protein>
    <submittedName>
        <fullName evidence="6">Fimbrial protein</fullName>
    </submittedName>
</protein>
<feature type="domain" description="Fimbrial-type adhesion" evidence="5">
    <location>
        <begin position="219"/>
        <end position="367"/>
    </location>
</feature>
<dbReference type="EMBL" id="CP050321">
    <property type="protein sequence ID" value="QIR26285.1"/>
    <property type="molecule type" value="Genomic_DNA"/>
</dbReference>
<reference evidence="6 7" key="1">
    <citation type="submission" date="2020-02" db="EMBL/GenBank/DDBJ databases">
        <title>Whole genome PO2S7.</title>
        <authorList>
            <person name="Singha K.M."/>
        </authorList>
    </citation>
    <scope>NUCLEOTIDE SEQUENCE [LARGE SCALE GENOMIC DNA]</scope>
    <source>
        <strain evidence="6 7">PO2S7</strain>
    </source>
</reference>
<evidence type="ECO:0000259" key="5">
    <source>
        <dbReference type="Pfam" id="PF00419"/>
    </source>
</evidence>
<evidence type="ECO:0000256" key="3">
    <source>
        <dbReference type="ARBA" id="ARBA00023263"/>
    </source>
</evidence>
<accession>A0A6G9RJ38</accession>
<sequence>MYIGLRRICVFILFIAGLNSSQAWAENCSNTIGDMTVNTQNIKYLPSLPINSQMSGSMADNSSGIRFTCDLTVPAAGWKRVVYQQMDTQGAAIAVNGVHIFASKLNGLGYSLGFQCNGGPVHYIDGSSSPAGSESATICDSADMPTLLGMKEVIIKVYITFYKTGEVNLSGGNHTNVDAQPQVGKLFMELQPASGQTMTSTSPTFLGLSALNVDIGASGSCQVTTSTIHVALGSVNKSEFKGIGTTGGRAQTFAIPVYCSQPTEVRMGFFGVEDTSGQPNILALTKTSAAASGVGVALNYGNNGASAPAEGTAVSINEATNLPVLKTITASNAASAERINFSAHYVQTGAVVNAGTANSMATFTLVYN</sequence>
<dbReference type="InterPro" id="IPR050263">
    <property type="entry name" value="Bact_Fimbrial_Adh_Pro"/>
</dbReference>
<comment type="subcellular location">
    <subcellularLocation>
        <location evidence="1">Fimbrium</location>
    </subcellularLocation>
</comment>
<dbReference type="SUPFAM" id="SSF49401">
    <property type="entry name" value="Bacterial adhesins"/>
    <property type="match status" value="1"/>
</dbReference>
<evidence type="ECO:0000256" key="4">
    <source>
        <dbReference type="SAM" id="SignalP"/>
    </source>
</evidence>
<comment type="similarity">
    <text evidence="2">Belongs to the fimbrial protein family.</text>
</comment>
<dbReference type="AlphaFoldDB" id="A0A6G9RJ38"/>